<gene>
    <name evidence="2" type="primary">Mo04288</name>
    <name evidence="2" type="ORF">E5Q_04288</name>
</gene>
<keyword evidence="3" id="KW-1185">Reference proteome</keyword>
<protein>
    <recommendedName>
        <fullName evidence="4">Secreted protein</fullName>
    </recommendedName>
</protein>
<feature type="chain" id="PRO_5009955726" description="Secreted protein" evidence="1">
    <location>
        <begin position="17"/>
        <end position="140"/>
    </location>
</feature>
<organism evidence="2 3">
    <name type="scientific">Mixia osmundae (strain CBS 9802 / IAM 14324 / JCM 22182 / KY 12970)</name>
    <dbReference type="NCBI Taxonomy" id="764103"/>
    <lineage>
        <taxon>Eukaryota</taxon>
        <taxon>Fungi</taxon>
        <taxon>Dikarya</taxon>
        <taxon>Basidiomycota</taxon>
        <taxon>Pucciniomycotina</taxon>
        <taxon>Mixiomycetes</taxon>
        <taxon>Mixiales</taxon>
        <taxon>Mixiaceae</taxon>
        <taxon>Mixia</taxon>
    </lineage>
</organism>
<accession>G7E450</accession>
<dbReference type="InParanoid" id="G7E450"/>
<sequence>MLAVLAAFVAMAAAIALEKRDDFTYTMWITDKDYQNEPSWQFDLTFDISGYYSSASCQVVNGPGKSCVATPEGHKAYQLYSYSKFHFTSPGQWSVHLTFLHSSGGHIISYRLEPTGSVVGLPIVDHQIFLNSNGEPLTES</sequence>
<comment type="caution">
    <text evidence="2">The sequence shown here is derived from an EMBL/GenBank/DDBJ whole genome shotgun (WGS) entry which is preliminary data.</text>
</comment>
<dbReference type="HOGENOM" id="CLU_1835631_0_0_1"/>
<feature type="signal peptide" evidence="1">
    <location>
        <begin position="1"/>
        <end position="16"/>
    </location>
</feature>
<evidence type="ECO:0000313" key="2">
    <source>
        <dbReference type="EMBL" id="GAA97610.1"/>
    </source>
</evidence>
<evidence type="ECO:0000313" key="3">
    <source>
        <dbReference type="Proteomes" id="UP000009131"/>
    </source>
</evidence>
<keyword evidence="1" id="KW-0732">Signal</keyword>
<evidence type="ECO:0000256" key="1">
    <source>
        <dbReference type="SAM" id="SignalP"/>
    </source>
</evidence>
<reference evidence="2 3" key="2">
    <citation type="journal article" date="2012" name="Open Biol.">
        <title>Characteristics of nucleosomes and linker DNA regions on the genome of the basidiomycete Mixia osmundae revealed by mono- and dinucleosome mapping.</title>
        <authorList>
            <person name="Nishida H."/>
            <person name="Kondo S."/>
            <person name="Matsumoto T."/>
            <person name="Suzuki Y."/>
            <person name="Yoshikawa H."/>
            <person name="Taylor T.D."/>
            <person name="Sugiyama J."/>
        </authorList>
    </citation>
    <scope>NUCLEOTIDE SEQUENCE [LARGE SCALE GENOMIC DNA]</scope>
    <source>
        <strain evidence="3">CBS 9802 / IAM 14324 / JCM 22182 / KY 12970</strain>
    </source>
</reference>
<dbReference type="AlphaFoldDB" id="G7E450"/>
<reference evidence="2 3" key="1">
    <citation type="journal article" date="2011" name="J. Gen. Appl. Microbiol.">
        <title>Draft genome sequencing of the enigmatic basidiomycete Mixia osmundae.</title>
        <authorList>
            <person name="Nishida H."/>
            <person name="Nagatsuka Y."/>
            <person name="Sugiyama J."/>
        </authorList>
    </citation>
    <scope>NUCLEOTIDE SEQUENCE [LARGE SCALE GENOMIC DNA]</scope>
    <source>
        <strain evidence="3">CBS 9802 / IAM 14324 / JCM 22182 / KY 12970</strain>
    </source>
</reference>
<evidence type="ECO:0008006" key="4">
    <source>
        <dbReference type="Google" id="ProtNLM"/>
    </source>
</evidence>
<proteinExistence type="predicted"/>
<dbReference type="Proteomes" id="UP000009131">
    <property type="component" value="Unassembled WGS sequence"/>
</dbReference>
<name>G7E450_MIXOS</name>
<dbReference type="RefSeq" id="XP_014568268.1">
    <property type="nucleotide sequence ID" value="XM_014712782.1"/>
</dbReference>
<dbReference type="EMBL" id="BABT02000129">
    <property type="protein sequence ID" value="GAA97610.1"/>
    <property type="molecule type" value="Genomic_DNA"/>
</dbReference>